<name>A0A9Q9BSQ6_9STAP</name>
<organism evidence="1 2">
    <name type="scientific">Macrococcus equipercicus</name>
    <dbReference type="NCBI Taxonomy" id="69967"/>
    <lineage>
        <taxon>Bacteria</taxon>
        <taxon>Bacillati</taxon>
        <taxon>Bacillota</taxon>
        <taxon>Bacilli</taxon>
        <taxon>Bacillales</taxon>
        <taxon>Staphylococcaceae</taxon>
        <taxon>Macrococcus</taxon>
    </lineage>
</organism>
<dbReference type="Proteomes" id="UP001057381">
    <property type="component" value="Chromosome"/>
</dbReference>
<accession>A0A9Q9BSQ6</accession>
<proteinExistence type="predicted"/>
<reference evidence="1" key="1">
    <citation type="submission" date="2021-04" db="EMBL/GenBank/DDBJ databases">
        <title>Complete Genome Sequences of Macrococcus spp. from dog and cattle.</title>
        <authorList>
            <person name="Schwendener S."/>
            <person name="Perreten V."/>
        </authorList>
    </citation>
    <scope>NUCLEOTIDE SEQUENCE</scope>
    <source>
        <strain evidence="1">Epi0143-OL</strain>
    </source>
</reference>
<dbReference type="AlphaFoldDB" id="A0A9Q9BSQ6"/>
<evidence type="ECO:0000313" key="2">
    <source>
        <dbReference type="Proteomes" id="UP001057381"/>
    </source>
</evidence>
<dbReference type="RefSeq" id="WP_254249698.1">
    <property type="nucleotide sequence ID" value="NZ_CP073809.1"/>
</dbReference>
<dbReference type="KEGG" id="mequ:KFV11_08400"/>
<protein>
    <submittedName>
        <fullName evidence="1">Uncharacterized protein</fullName>
    </submittedName>
</protein>
<dbReference type="EMBL" id="CP073809">
    <property type="protein sequence ID" value="UTH13281.1"/>
    <property type="molecule type" value="Genomic_DNA"/>
</dbReference>
<evidence type="ECO:0000313" key="1">
    <source>
        <dbReference type="EMBL" id="UTH13281.1"/>
    </source>
</evidence>
<gene>
    <name evidence="1" type="ORF">KFV11_08400</name>
</gene>
<sequence length="87" mass="10224">MKLSYDYNDLIHELHADVKEELVNADGQIKVERGETIIVGRKSYAPVIDYFYDTDDVDQMKDVNQERVQTIKVTELMIEMLKMNEKI</sequence>